<sequence length="60" mass="5940">MPCSRIAAAAALTSRLPQAPGEGAGLLPHPLPLPGPGETGRAPAAERAARVAGGGCRRCR</sequence>
<protein>
    <submittedName>
        <fullName evidence="2">Predicted protein</fullName>
    </submittedName>
</protein>
<dbReference type="HOGENOM" id="CLU_2939947_0_0_11"/>
<feature type="region of interest" description="Disordered" evidence="1">
    <location>
        <begin position="18"/>
        <end position="60"/>
    </location>
</feature>
<evidence type="ECO:0000256" key="1">
    <source>
        <dbReference type="SAM" id="MobiDB-lite"/>
    </source>
</evidence>
<reference evidence="3" key="2">
    <citation type="submission" date="2009-10" db="EMBL/GenBank/DDBJ databases">
        <title>The genome sequence of Streptomyces pristinaespiralis strain ATCC 25486.</title>
        <authorList>
            <consortium name="The Broad Institute Genome Sequencing Platform"/>
            <consortium name="Broad Institute Microbial Sequencing Center"/>
            <person name="Fischbach M."/>
            <person name="Godfrey P."/>
            <person name="Ward D."/>
            <person name="Young S."/>
            <person name="Zeng Q."/>
            <person name="Koehrsen M."/>
            <person name="Alvarado L."/>
            <person name="Berlin A.M."/>
            <person name="Bochicchio J."/>
            <person name="Borenstein D."/>
            <person name="Chapman S.B."/>
            <person name="Chen Z."/>
            <person name="Engels R."/>
            <person name="Freedman E."/>
            <person name="Gellesch M."/>
            <person name="Goldberg J."/>
            <person name="Griggs A."/>
            <person name="Gujja S."/>
            <person name="Heilman E.R."/>
            <person name="Heiman D.I."/>
            <person name="Hepburn T.A."/>
            <person name="Howarth C."/>
            <person name="Jen D."/>
            <person name="Larson L."/>
            <person name="Lewis B."/>
            <person name="Mehta T."/>
            <person name="Park D."/>
            <person name="Pearson M."/>
            <person name="Richards J."/>
            <person name="Roberts A."/>
            <person name="Saif S."/>
            <person name="Shea T.D."/>
            <person name="Shenoy N."/>
            <person name="Sisk P."/>
            <person name="Stolte C."/>
            <person name="Sykes S.N."/>
            <person name="Thomson T."/>
            <person name="Walk T."/>
            <person name="White J."/>
            <person name="Yandava C."/>
            <person name="Straight P."/>
            <person name="Clardy J."/>
            <person name="Hung D."/>
            <person name="Kolter R."/>
            <person name="Mekalanos J."/>
            <person name="Walker S."/>
            <person name="Walsh C.T."/>
            <person name="Wieland-Brown L.C."/>
            <person name="Haas B."/>
            <person name="Nusbaum C."/>
            <person name="Birren B."/>
        </authorList>
    </citation>
    <scope>NUCLEOTIDE SEQUENCE [LARGE SCALE GENOMIC DNA]</scope>
    <source>
        <strain evidence="3">ATCC 25486 / DSM 40338 / CBS 914.69 / JCM 4507 / NBRC 13074 / NRRL 2958 / 5647</strain>
    </source>
</reference>
<gene>
    <name evidence="2" type="ORF">SSDG_06231</name>
</gene>
<proteinExistence type="predicted"/>
<keyword evidence="3" id="KW-1185">Reference proteome</keyword>
<reference evidence="3" key="1">
    <citation type="submission" date="2008-02" db="EMBL/GenBank/DDBJ databases">
        <authorList>
            <consortium name="The Broad Institute Genome Sequencing Platform"/>
            <person name="Fischbach M."/>
            <person name="Ward D."/>
            <person name="Young S."/>
            <person name="Jaffe D."/>
            <person name="Gnerre S."/>
            <person name="Berlin A."/>
            <person name="Heiman D."/>
            <person name="Hepburn T."/>
            <person name="Sykes S."/>
            <person name="Alvarado L."/>
            <person name="Kodira C.D."/>
            <person name="Straight P."/>
            <person name="Clardy J."/>
            <person name="Hung D."/>
            <person name="Kolter R."/>
            <person name="Mekalanos J."/>
            <person name="Walker S."/>
            <person name="Walsh C.T."/>
            <person name="Lander E."/>
            <person name="Galagan J."/>
            <person name="Nusbaum C."/>
            <person name="Birren B."/>
        </authorList>
    </citation>
    <scope>NUCLEOTIDE SEQUENCE [LARGE SCALE GENOMIC DNA]</scope>
    <source>
        <strain evidence="3">ATCC 25486 / DSM 40338 / CBS 914.69 / JCM 4507 / NBRC 13074 / NRRL 2958 / 5647</strain>
    </source>
</reference>
<accession>D6X694</accession>
<organism evidence="2 3">
    <name type="scientific">Streptomyces pristinaespiralis (strain ATCC 25486 / DSM 40338 / CBS 914.69 / JCM 4507 / KCC S-0507 / NBRC 13074 / NRRL 2958 / 5647)</name>
    <dbReference type="NCBI Taxonomy" id="457429"/>
    <lineage>
        <taxon>Bacteria</taxon>
        <taxon>Bacillati</taxon>
        <taxon>Actinomycetota</taxon>
        <taxon>Actinomycetes</taxon>
        <taxon>Kitasatosporales</taxon>
        <taxon>Streptomycetaceae</taxon>
        <taxon>Streptomyces</taxon>
    </lineage>
</organism>
<dbReference type="EMBL" id="CM000950">
    <property type="protein sequence ID" value="EFH31002.1"/>
    <property type="molecule type" value="Genomic_DNA"/>
</dbReference>
<dbReference type="AlphaFoldDB" id="D6X694"/>
<evidence type="ECO:0000313" key="3">
    <source>
        <dbReference type="Proteomes" id="UP000002805"/>
    </source>
</evidence>
<name>D6X694_STRE2</name>
<evidence type="ECO:0000313" key="2">
    <source>
        <dbReference type="EMBL" id="EFH31002.1"/>
    </source>
</evidence>
<feature type="compositionally biased region" description="Low complexity" evidence="1">
    <location>
        <begin position="19"/>
        <end position="28"/>
    </location>
</feature>
<dbReference type="Proteomes" id="UP000002805">
    <property type="component" value="Chromosome"/>
</dbReference>